<name>A0AAD0YKW3_CHRNA</name>
<feature type="region of interest" description="Disordered" evidence="1">
    <location>
        <begin position="213"/>
        <end position="234"/>
    </location>
</feature>
<protein>
    <recommendedName>
        <fullName evidence="4">Microcystin-dependent protein</fullName>
    </recommendedName>
</protein>
<evidence type="ECO:0000313" key="2">
    <source>
        <dbReference type="EMBL" id="AZA90910.1"/>
    </source>
</evidence>
<evidence type="ECO:0008006" key="4">
    <source>
        <dbReference type="Google" id="ProtNLM"/>
    </source>
</evidence>
<organism evidence="2 3">
    <name type="scientific">Chryseobacterium nakagawai</name>
    <dbReference type="NCBI Taxonomy" id="1241982"/>
    <lineage>
        <taxon>Bacteria</taxon>
        <taxon>Pseudomonadati</taxon>
        <taxon>Bacteroidota</taxon>
        <taxon>Flavobacteriia</taxon>
        <taxon>Flavobacteriales</taxon>
        <taxon>Weeksellaceae</taxon>
        <taxon>Chryseobacterium group</taxon>
        <taxon>Chryseobacterium</taxon>
    </lineage>
</organism>
<evidence type="ECO:0000256" key="1">
    <source>
        <dbReference type="SAM" id="MobiDB-lite"/>
    </source>
</evidence>
<dbReference type="RefSeq" id="WP_123857615.1">
    <property type="nucleotide sequence ID" value="NZ_CP033923.1"/>
</dbReference>
<gene>
    <name evidence="2" type="ORF">EG343_09825</name>
</gene>
<accession>A0AAD0YKW3</accession>
<dbReference type="CDD" id="cd22641">
    <property type="entry name" value="C24-like"/>
    <property type="match status" value="1"/>
</dbReference>
<dbReference type="KEGG" id="cnk:EG343_09825"/>
<reference evidence="2 3" key="1">
    <citation type="submission" date="2018-11" db="EMBL/GenBank/DDBJ databases">
        <title>Proposal to divide the Flavobacteriaceae and reorganize its genera based on Amino Acid Identity values calculated from whole genome sequences.</title>
        <authorList>
            <person name="Nicholson A.C."/>
            <person name="Gulvik C.A."/>
            <person name="Whitney A.M."/>
            <person name="Humrighouse B.W."/>
            <person name="Bell M."/>
            <person name="Holmes B."/>
            <person name="Steigerwalt A.G."/>
            <person name="Villarma A."/>
            <person name="Sheth M."/>
            <person name="Batra D."/>
            <person name="Pryor J."/>
            <person name="Bernardet J.-F."/>
            <person name="Hugo C."/>
            <person name="Kampfer P."/>
            <person name="Newman J."/>
            <person name="McQuiston J.R."/>
        </authorList>
    </citation>
    <scope>NUCLEOTIDE SEQUENCE [LARGE SCALE GENOMIC DNA]</scope>
    <source>
        <strain evidence="2 3">G0041</strain>
    </source>
</reference>
<dbReference type="EMBL" id="CP033923">
    <property type="protein sequence ID" value="AZA90910.1"/>
    <property type="molecule type" value="Genomic_DNA"/>
</dbReference>
<dbReference type="Proteomes" id="UP000278288">
    <property type="component" value="Chromosome"/>
</dbReference>
<dbReference type="AlphaFoldDB" id="A0AAD0YKW3"/>
<sequence>MKTFNFNETEGFDFGTKVLQEMQDAYSIIEGVSKMAGEKAIISGCEDLGLTISDGVVFLNGELLFFKGAVKQATVIIKEEKTNRAFENGSLKPFSTYRYATFGFSPDAYNWNDLKRVTPLNKLEERISKLEMAAAPIIKGGGRVLFLRPANEIPEGWEEDKTFSGRMPVGLDSSDIDFNEVGKTGGEKNHKLTMPQLPKHSFKIFGGSGINSAKISNNPDGTAASQGDSPSANEDWNYEITSTSGEAFAGKTNVLGNDEEHNNMSPFRIVIYIKFVG</sequence>
<evidence type="ECO:0000313" key="3">
    <source>
        <dbReference type="Proteomes" id="UP000278288"/>
    </source>
</evidence>
<keyword evidence="3" id="KW-1185">Reference proteome</keyword>
<proteinExistence type="predicted"/>